<evidence type="ECO:0000313" key="1">
    <source>
        <dbReference type="EMBL" id="KAG0718798.1"/>
    </source>
</evidence>
<evidence type="ECO:0000313" key="2">
    <source>
        <dbReference type="Proteomes" id="UP000770661"/>
    </source>
</evidence>
<keyword evidence="2" id="KW-1185">Reference proteome</keyword>
<organism evidence="1 2">
    <name type="scientific">Chionoecetes opilio</name>
    <name type="common">Atlantic snow crab</name>
    <name type="synonym">Cancer opilio</name>
    <dbReference type="NCBI Taxonomy" id="41210"/>
    <lineage>
        <taxon>Eukaryota</taxon>
        <taxon>Metazoa</taxon>
        <taxon>Ecdysozoa</taxon>
        <taxon>Arthropoda</taxon>
        <taxon>Crustacea</taxon>
        <taxon>Multicrustacea</taxon>
        <taxon>Malacostraca</taxon>
        <taxon>Eumalacostraca</taxon>
        <taxon>Eucarida</taxon>
        <taxon>Decapoda</taxon>
        <taxon>Pleocyemata</taxon>
        <taxon>Brachyura</taxon>
        <taxon>Eubrachyura</taxon>
        <taxon>Majoidea</taxon>
        <taxon>Majidae</taxon>
        <taxon>Chionoecetes</taxon>
    </lineage>
</organism>
<name>A0A8J4Y1U6_CHIOP</name>
<reference evidence="1" key="1">
    <citation type="submission" date="2020-07" db="EMBL/GenBank/DDBJ databases">
        <title>The High-quality genome of the commercially important snow crab, Chionoecetes opilio.</title>
        <authorList>
            <person name="Jeong J.-H."/>
            <person name="Ryu S."/>
        </authorList>
    </citation>
    <scope>NUCLEOTIDE SEQUENCE</scope>
    <source>
        <strain evidence="1">MADBK_172401_WGS</strain>
        <tissue evidence="1">Digestive gland</tissue>
    </source>
</reference>
<dbReference type="EMBL" id="JACEEZ010015471">
    <property type="protein sequence ID" value="KAG0718798.1"/>
    <property type="molecule type" value="Genomic_DNA"/>
</dbReference>
<accession>A0A8J4Y1U6</accession>
<comment type="caution">
    <text evidence="1">The sequence shown here is derived from an EMBL/GenBank/DDBJ whole genome shotgun (WGS) entry which is preliminary data.</text>
</comment>
<proteinExistence type="predicted"/>
<dbReference type="Proteomes" id="UP000770661">
    <property type="component" value="Unassembled WGS sequence"/>
</dbReference>
<gene>
    <name evidence="1" type="ORF">GWK47_051769</name>
</gene>
<sequence>MQGRTNRLAVSKKFGIPGMFPRPCKASKFLGESKFRSFFPSCIGHLSCHPTELQGWKDFMLLWGFGTDMVKKYESFFETNFPECQCYILHPVLPSPEIKPNKTGTPGVTRMLSLDGPLENILLQYQKRVSASFCVLYPLKTGHTHFIQNFDHFPSSNPPAYYRFICGAGFVHCAMY</sequence>
<protein>
    <submittedName>
        <fullName evidence="1">Uncharacterized protein</fullName>
    </submittedName>
</protein>
<dbReference type="AlphaFoldDB" id="A0A8J4Y1U6"/>